<feature type="compositionally biased region" description="Polar residues" evidence="2">
    <location>
        <begin position="1"/>
        <end position="19"/>
    </location>
</feature>
<dbReference type="Pfam" id="PF00171">
    <property type="entry name" value="Aldedh"/>
    <property type="match status" value="1"/>
</dbReference>
<feature type="domain" description="Aldehyde dehydrogenase" evidence="3">
    <location>
        <begin position="222"/>
        <end position="366"/>
    </location>
</feature>
<dbReference type="InterPro" id="IPR015590">
    <property type="entry name" value="Aldehyde_DH_dom"/>
</dbReference>
<evidence type="ECO:0000259" key="3">
    <source>
        <dbReference type="Pfam" id="PF00171"/>
    </source>
</evidence>
<keyword evidence="1" id="KW-0560">Oxidoreductase</keyword>
<sequence>MSGSKSAIARSSQKNSSPYEGSAQLPALPNFFIHHGAVMVKSFVAPPATTLEMADAIAQRLAARKTEWVNVSCSDRINYLQGCVDATLAVAEEWATLACQAKGIDPTAPLAGEEWIVGPAGVLGNLRQLIHALEAGGQPKPVSLTERNGQWIAKVFPDQWLDKVLYSGFVGELWLEPGQPPTQGEIYRQASQTGSLTLVLGAGNISAIAPMDSLHKLFVENSVVLLKLNPVNEYLGAVFEKALKPLCDAGFLEIVYGGAELGRALCQHSLVDQIHVTGSQYTYQAIAQSLPTLKPITAELGCVTPILVVPGNWSDADLVYQARQIAGMVVHNASFNCAAAKVIVTAKGWPQRASFLSYLKQELAQTPLRKAYYPGATQRYQQFVERYSQAESLGTPDPNRPEPELDLPWLWIQDVAPEADAYALNEEAFCGVLAEVSLPVSESADFLQQAVPFVNEQIWGNLSCSILVDPATQKCCQAELDSAIAQLRYGAIAVNVWSAIIFGVPGLTWGAFPGNTPDDIQSGIGVVHNGYLFDHPQKSVLWAPFRLPFTPLWFPRHRTLLQTARSYTRLQAHPNLLNLLPALISSLKG</sequence>
<dbReference type="PANTHER" id="PTHR11699">
    <property type="entry name" value="ALDEHYDE DEHYDROGENASE-RELATED"/>
    <property type="match status" value="1"/>
</dbReference>
<proteinExistence type="predicted"/>
<dbReference type="GO" id="GO:0016620">
    <property type="term" value="F:oxidoreductase activity, acting on the aldehyde or oxo group of donors, NAD or NADP as acceptor"/>
    <property type="evidence" value="ECO:0007669"/>
    <property type="project" value="InterPro"/>
</dbReference>
<accession>A0A7C3PFZ6</accession>
<feature type="region of interest" description="Disordered" evidence="2">
    <location>
        <begin position="1"/>
        <end position="21"/>
    </location>
</feature>
<evidence type="ECO:0000256" key="1">
    <source>
        <dbReference type="ARBA" id="ARBA00023002"/>
    </source>
</evidence>
<dbReference type="Gene3D" id="3.40.605.10">
    <property type="entry name" value="Aldehyde Dehydrogenase, Chain A, domain 1"/>
    <property type="match status" value="1"/>
</dbReference>
<protein>
    <submittedName>
        <fullName evidence="4">Aldehyde dehydrogenase family protein</fullName>
    </submittedName>
</protein>
<dbReference type="InterPro" id="IPR016163">
    <property type="entry name" value="Ald_DH_C"/>
</dbReference>
<reference evidence="4" key="1">
    <citation type="journal article" date="2020" name="mSystems">
        <title>Genome- and Community-Level Interaction Insights into Carbon Utilization and Element Cycling Functions of Hydrothermarchaeota in Hydrothermal Sediment.</title>
        <authorList>
            <person name="Zhou Z."/>
            <person name="Liu Y."/>
            <person name="Xu W."/>
            <person name="Pan J."/>
            <person name="Luo Z.H."/>
            <person name="Li M."/>
        </authorList>
    </citation>
    <scope>NUCLEOTIDE SEQUENCE [LARGE SCALE GENOMIC DNA]</scope>
    <source>
        <strain evidence="4">SpSt-418</strain>
    </source>
</reference>
<dbReference type="InterPro" id="IPR016162">
    <property type="entry name" value="Ald_DH_N"/>
</dbReference>
<dbReference type="EMBL" id="DSRU01000223">
    <property type="protein sequence ID" value="HFM99054.1"/>
    <property type="molecule type" value="Genomic_DNA"/>
</dbReference>
<dbReference type="SUPFAM" id="SSF53720">
    <property type="entry name" value="ALDH-like"/>
    <property type="match status" value="1"/>
</dbReference>
<dbReference type="Gene3D" id="3.40.309.10">
    <property type="entry name" value="Aldehyde Dehydrogenase, Chain A, domain 2"/>
    <property type="match status" value="1"/>
</dbReference>
<evidence type="ECO:0000313" key="4">
    <source>
        <dbReference type="EMBL" id="HFM99054.1"/>
    </source>
</evidence>
<organism evidence="4">
    <name type="scientific">Oscillatoriales cyanobacterium SpSt-418</name>
    <dbReference type="NCBI Taxonomy" id="2282169"/>
    <lineage>
        <taxon>Bacteria</taxon>
        <taxon>Bacillati</taxon>
        <taxon>Cyanobacteriota</taxon>
        <taxon>Cyanophyceae</taxon>
        <taxon>Oscillatoriophycideae</taxon>
        <taxon>Oscillatoriales</taxon>
    </lineage>
</organism>
<name>A0A7C3PFZ6_9CYAN</name>
<dbReference type="InterPro" id="IPR016161">
    <property type="entry name" value="Ald_DH/histidinol_DH"/>
</dbReference>
<gene>
    <name evidence="4" type="ORF">ENR64_15115</name>
</gene>
<evidence type="ECO:0000256" key="2">
    <source>
        <dbReference type="SAM" id="MobiDB-lite"/>
    </source>
</evidence>
<comment type="caution">
    <text evidence="4">The sequence shown here is derived from an EMBL/GenBank/DDBJ whole genome shotgun (WGS) entry which is preliminary data.</text>
</comment>
<dbReference type="AlphaFoldDB" id="A0A7C3PFZ6"/>